<dbReference type="AlphaFoldDB" id="A0AAV9H2P0"/>
<evidence type="ECO:0000256" key="2">
    <source>
        <dbReference type="ARBA" id="ARBA00022692"/>
    </source>
</evidence>
<comment type="similarity">
    <text evidence="5">Belongs to the SAT4 family.</text>
</comment>
<dbReference type="EMBL" id="MU865917">
    <property type="protein sequence ID" value="KAK4454220.1"/>
    <property type="molecule type" value="Genomic_DNA"/>
</dbReference>
<evidence type="ECO:0000256" key="6">
    <source>
        <dbReference type="SAM" id="MobiDB-lite"/>
    </source>
</evidence>
<feature type="transmembrane region" description="Helical" evidence="7">
    <location>
        <begin position="185"/>
        <end position="207"/>
    </location>
</feature>
<feature type="transmembrane region" description="Helical" evidence="7">
    <location>
        <begin position="261"/>
        <end position="280"/>
    </location>
</feature>
<feature type="transmembrane region" description="Helical" evidence="7">
    <location>
        <begin position="142"/>
        <end position="165"/>
    </location>
</feature>
<evidence type="ECO:0000256" key="4">
    <source>
        <dbReference type="ARBA" id="ARBA00023136"/>
    </source>
</evidence>
<feature type="compositionally biased region" description="Pro residues" evidence="6">
    <location>
        <begin position="8"/>
        <end position="20"/>
    </location>
</feature>
<reference evidence="9" key="1">
    <citation type="journal article" date="2023" name="Mol. Phylogenet. Evol.">
        <title>Genome-scale phylogeny and comparative genomics of the fungal order Sordariales.</title>
        <authorList>
            <person name="Hensen N."/>
            <person name="Bonometti L."/>
            <person name="Westerberg I."/>
            <person name="Brannstrom I.O."/>
            <person name="Guillou S."/>
            <person name="Cros-Aarteil S."/>
            <person name="Calhoun S."/>
            <person name="Haridas S."/>
            <person name="Kuo A."/>
            <person name="Mondo S."/>
            <person name="Pangilinan J."/>
            <person name="Riley R."/>
            <person name="LaButti K."/>
            <person name="Andreopoulos B."/>
            <person name="Lipzen A."/>
            <person name="Chen C."/>
            <person name="Yan M."/>
            <person name="Daum C."/>
            <person name="Ng V."/>
            <person name="Clum A."/>
            <person name="Steindorff A."/>
            <person name="Ohm R.A."/>
            <person name="Martin F."/>
            <person name="Silar P."/>
            <person name="Natvig D.O."/>
            <person name="Lalanne C."/>
            <person name="Gautier V."/>
            <person name="Ament-Velasquez S.L."/>
            <person name="Kruys A."/>
            <person name="Hutchinson M.I."/>
            <person name="Powell A.J."/>
            <person name="Barry K."/>
            <person name="Miller A.N."/>
            <person name="Grigoriev I.V."/>
            <person name="Debuchy R."/>
            <person name="Gladieux P."/>
            <person name="Hiltunen Thoren M."/>
            <person name="Johannesson H."/>
        </authorList>
    </citation>
    <scope>NUCLEOTIDE SEQUENCE</scope>
    <source>
        <strain evidence="9">PSN243</strain>
    </source>
</reference>
<sequence>MGSTTEPAPGPSPAPQTPPSPRDDTGPSIVVAAFVTWGIAVAFVLMRLYTRAIIVRSVKPSDWCIVVAALLAGGLSGAILKQTHHGMGLHVSDINVPVEFPIMLYAWWWSLVCYSLTLAFSKISICLLYLTIFTLKGARRACYGVLTVVIFSNAWSFISVLTFTIPLAATWDNRVVATYTTSQNIWWAITGFAVITDIMIFVLPIPIIAPLNLPRRQKIAVVGIFTVGFFTVLVSIIRLVILVQEKGTPDPDFTYNGTNLTYWTVIEVNTAIVVACIMTLKPLVSRIFPVLLDSRRPSVETSITSSDPPLTIGSKPSRNPLSPVRPESWADMPGYPGTANRFSGDIEKGIRSKD</sequence>
<comment type="caution">
    <text evidence="9">The sequence shown here is derived from an EMBL/GenBank/DDBJ whole genome shotgun (WGS) entry which is preliminary data.</text>
</comment>
<evidence type="ECO:0000256" key="5">
    <source>
        <dbReference type="ARBA" id="ARBA00038359"/>
    </source>
</evidence>
<feature type="transmembrane region" description="Helical" evidence="7">
    <location>
        <begin position="106"/>
        <end position="130"/>
    </location>
</feature>
<feature type="region of interest" description="Disordered" evidence="6">
    <location>
        <begin position="299"/>
        <end position="354"/>
    </location>
</feature>
<dbReference type="InterPro" id="IPR052337">
    <property type="entry name" value="SAT4-like"/>
</dbReference>
<dbReference type="Pfam" id="PF20684">
    <property type="entry name" value="Fung_rhodopsin"/>
    <property type="match status" value="1"/>
</dbReference>
<feature type="transmembrane region" description="Helical" evidence="7">
    <location>
        <begin position="29"/>
        <end position="49"/>
    </location>
</feature>
<evidence type="ECO:0000313" key="10">
    <source>
        <dbReference type="Proteomes" id="UP001321760"/>
    </source>
</evidence>
<evidence type="ECO:0000313" key="9">
    <source>
        <dbReference type="EMBL" id="KAK4454220.1"/>
    </source>
</evidence>
<dbReference type="PANTHER" id="PTHR33048">
    <property type="entry name" value="PTH11-LIKE INTEGRAL MEMBRANE PROTEIN (AFU_ORTHOLOGUE AFUA_5G11245)"/>
    <property type="match status" value="1"/>
</dbReference>
<keyword evidence="2 7" id="KW-0812">Transmembrane</keyword>
<dbReference type="InterPro" id="IPR049326">
    <property type="entry name" value="Rhodopsin_dom_fungi"/>
</dbReference>
<keyword evidence="10" id="KW-1185">Reference proteome</keyword>
<gene>
    <name evidence="9" type="ORF">QBC34DRAFT_471045</name>
</gene>
<dbReference type="PANTHER" id="PTHR33048:SF47">
    <property type="entry name" value="INTEGRAL MEMBRANE PROTEIN-RELATED"/>
    <property type="match status" value="1"/>
</dbReference>
<evidence type="ECO:0000256" key="1">
    <source>
        <dbReference type="ARBA" id="ARBA00004141"/>
    </source>
</evidence>
<evidence type="ECO:0000259" key="8">
    <source>
        <dbReference type="Pfam" id="PF20684"/>
    </source>
</evidence>
<feature type="transmembrane region" description="Helical" evidence="7">
    <location>
        <begin position="61"/>
        <end position="80"/>
    </location>
</feature>
<keyword evidence="4 7" id="KW-0472">Membrane</keyword>
<dbReference type="Proteomes" id="UP001321760">
    <property type="component" value="Unassembled WGS sequence"/>
</dbReference>
<feature type="domain" description="Rhodopsin" evidence="8">
    <location>
        <begin position="46"/>
        <end position="286"/>
    </location>
</feature>
<evidence type="ECO:0000256" key="7">
    <source>
        <dbReference type="SAM" id="Phobius"/>
    </source>
</evidence>
<reference evidence="9" key="2">
    <citation type="submission" date="2023-05" db="EMBL/GenBank/DDBJ databases">
        <authorList>
            <consortium name="Lawrence Berkeley National Laboratory"/>
            <person name="Steindorff A."/>
            <person name="Hensen N."/>
            <person name="Bonometti L."/>
            <person name="Westerberg I."/>
            <person name="Brannstrom I.O."/>
            <person name="Guillou S."/>
            <person name="Cros-Aarteil S."/>
            <person name="Calhoun S."/>
            <person name="Haridas S."/>
            <person name="Kuo A."/>
            <person name="Mondo S."/>
            <person name="Pangilinan J."/>
            <person name="Riley R."/>
            <person name="Labutti K."/>
            <person name="Andreopoulos B."/>
            <person name="Lipzen A."/>
            <person name="Chen C."/>
            <person name="Yanf M."/>
            <person name="Daum C."/>
            <person name="Ng V."/>
            <person name="Clum A."/>
            <person name="Ohm R."/>
            <person name="Martin F."/>
            <person name="Silar P."/>
            <person name="Natvig D."/>
            <person name="Lalanne C."/>
            <person name="Gautier V."/>
            <person name="Ament-Velasquez S.L."/>
            <person name="Kruys A."/>
            <person name="Hutchinson M.I."/>
            <person name="Powell A.J."/>
            <person name="Barry K."/>
            <person name="Miller A.N."/>
            <person name="Grigoriev I.V."/>
            <person name="Debuchy R."/>
            <person name="Gladieux P."/>
            <person name="Thoren M.H."/>
            <person name="Johannesson H."/>
        </authorList>
    </citation>
    <scope>NUCLEOTIDE SEQUENCE</scope>
    <source>
        <strain evidence="9">PSN243</strain>
    </source>
</reference>
<keyword evidence="3 7" id="KW-1133">Transmembrane helix</keyword>
<feature type="compositionally biased region" description="Basic and acidic residues" evidence="6">
    <location>
        <begin position="344"/>
        <end position="354"/>
    </location>
</feature>
<organism evidence="9 10">
    <name type="scientific">Podospora aff. communis PSN243</name>
    <dbReference type="NCBI Taxonomy" id="3040156"/>
    <lineage>
        <taxon>Eukaryota</taxon>
        <taxon>Fungi</taxon>
        <taxon>Dikarya</taxon>
        <taxon>Ascomycota</taxon>
        <taxon>Pezizomycotina</taxon>
        <taxon>Sordariomycetes</taxon>
        <taxon>Sordariomycetidae</taxon>
        <taxon>Sordariales</taxon>
        <taxon>Podosporaceae</taxon>
        <taxon>Podospora</taxon>
    </lineage>
</organism>
<feature type="region of interest" description="Disordered" evidence="6">
    <location>
        <begin position="1"/>
        <end position="24"/>
    </location>
</feature>
<proteinExistence type="inferred from homology"/>
<evidence type="ECO:0000256" key="3">
    <source>
        <dbReference type="ARBA" id="ARBA00022989"/>
    </source>
</evidence>
<feature type="compositionally biased region" description="Polar residues" evidence="6">
    <location>
        <begin position="299"/>
        <end position="320"/>
    </location>
</feature>
<protein>
    <recommendedName>
        <fullName evidence="8">Rhodopsin domain-containing protein</fullName>
    </recommendedName>
</protein>
<dbReference type="GO" id="GO:0016020">
    <property type="term" value="C:membrane"/>
    <property type="evidence" value="ECO:0007669"/>
    <property type="project" value="UniProtKB-SubCell"/>
</dbReference>
<comment type="subcellular location">
    <subcellularLocation>
        <location evidence="1">Membrane</location>
        <topology evidence="1">Multi-pass membrane protein</topology>
    </subcellularLocation>
</comment>
<accession>A0AAV9H2P0</accession>
<feature type="transmembrane region" description="Helical" evidence="7">
    <location>
        <begin position="219"/>
        <end position="241"/>
    </location>
</feature>
<name>A0AAV9H2P0_9PEZI</name>